<dbReference type="InterPro" id="IPR014395">
    <property type="entry name" value="Pen/GL7ACA/AHL_acylase"/>
</dbReference>
<gene>
    <name evidence="5" type="ORF">OO013_05710</name>
</gene>
<evidence type="ECO:0000313" key="6">
    <source>
        <dbReference type="Proteomes" id="UP001209885"/>
    </source>
</evidence>
<dbReference type="RefSeq" id="WP_266055729.1">
    <property type="nucleotide sequence ID" value="NZ_JAPFQN010000003.1"/>
</dbReference>
<dbReference type="InterPro" id="IPR002692">
    <property type="entry name" value="S45"/>
</dbReference>
<proteinExistence type="inferred from homology"/>
<dbReference type="Gene3D" id="2.30.120.10">
    <property type="match status" value="1"/>
</dbReference>
<keyword evidence="2" id="KW-0732">Signal</keyword>
<dbReference type="Gene3D" id="1.10.1400.10">
    <property type="match status" value="1"/>
</dbReference>
<dbReference type="InterPro" id="IPR029055">
    <property type="entry name" value="Ntn_hydrolases_N"/>
</dbReference>
<dbReference type="InterPro" id="IPR043146">
    <property type="entry name" value="Penicillin_amidase_N_B-knob"/>
</dbReference>
<evidence type="ECO:0000313" key="5">
    <source>
        <dbReference type="EMBL" id="MCX2743351.1"/>
    </source>
</evidence>
<comment type="similarity">
    <text evidence="1">Belongs to the peptidase S45 family.</text>
</comment>
<keyword evidence="4" id="KW-0865">Zymogen</keyword>
<dbReference type="EMBL" id="JAPFQN010000003">
    <property type="protein sequence ID" value="MCX2743351.1"/>
    <property type="molecule type" value="Genomic_DNA"/>
</dbReference>
<evidence type="ECO:0000256" key="3">
    <source>
        <dbReference type="ARBA" id="ARBA00022801"/>
    </source>
</evidence>
<evidence type="ECO:0000256" key="2">
    <source>
        <dbReference type="ARBA" id="ARBA00022729"/>
    </source>
</evidence>
<dbReference type="Pfam" id="PF01804">
    <property type="entry name" value="Penicil_amidase"/>
    <property type="match status" value="1"/>
</dbReference>
<dbReference type="PROSITE" id="PS51257">
    <property type="entry name" value="PROKAR_LIPOPROTEIN"/>
    <property type="match status" value="1"/>
</dbReference>
<accession>A0ABT3RNH1</accession>
<dbReference type="PANTHER" id="PTHR34218">
    <property type="entry name" value="PEPTIDASE S45 PENICILLIN AMIDASE"/>
    <property type="match status" value="1"/>
</dbReference>
<comment type="caution">
    <text evidence="5">The sequence shown here is derived from an EMBL/GenBank/DDBJ whole genome shotgun (WGS) entry which is preliminary data.</text>
</comment>
<dbReference type="Gene3D" id="3.60.20.10">
    <property type="entry name" value="Glutamine Phosphoribosylpyrophosphate, subunit 1, domain 1"/>
    <property type="match status" value="1"/>
</dbReference>
<sequence>MNKTPLALLICLLILGCKENNTSSEYNPDEMAKQVVIYRDIYGIPHVYGETDESTMFGYAYARAEDDFKRLEKVFIEKTGRKSEFEITNDLSDDYVIHAFEIPEIAKIQYESMSPKLKKICDAYVAGLNYYLKKHPEQERKGLEIEPWMILTTQKGWWTWMLKQQSNWKDVIGTNPPPHIRNEGKHGSNSWAIDGSKTKSGNPMLLVSPHMTSNSFGYEVHLKSKEGLNFYGFASLGSDFFPVDGFNENLGWSQTTNWPDIVDTYQMVFDHPSDSLKYKFGNQYRKAKSWIKEIKVKYDSGIHPVSLTFLKTIHGPVLKDSSGNYFSYKIPDLIEGNLVEQFYKMCKASDFKEWKKALSGLDIPYENFTYADKSGNIFYVYNGKIPIKDKNQKWDTIVDGTDSDLVWEGYLSLEELPQILNPEDGFLQNCNSSPFSTTFHSNPDSLDFPSYLVLPSFLFSHRAERSKQLLSNASNVTLDDFQRMVMDTYLHQAEVYLPELFSQMDSIKKANPPLHEKLSKPIKELRDWDKYSNKESAATTLFTLMMDTQFRNSQLRGENPALIESLEEVVSTLETHYSGWEVPWKNVLRHQRSSDNNYQVDSTKASYPTNGNQGYYGSIFRMDGPYMDSMTFPRRVIYGNAYVMIVEFTKEGPVARSIMNYGESSNPDSPHFTDQAEMFANGELKPVWFILEEIENNLETRYHPGEEE</sequence>
<dbReference type="Gene3D" id="1.10.439.10">
    <property type="entry name" value="Penicillin Amidohydrolase, domain 1"/>
    <property type="match status" value="1"/>
</dbReference>
<dbReference type="PIRSF" id="PIRSF001227">
    <property type="entry name" value="Pen_acylase"/>
    <property type="match status" value="1"/>
</dbReference>
<dbReference type="InterPro" id="IPR023343">
    <property type="entry name" value="Penicillin_amidase_dom1"/>
</dbReference>
<reference evidence="5 6" key="1">
    <citation type="submission" date="2022-11" db="EMBL/GenBank/DDBJ databases">
        <title>The characterization of three novel Bacteroidetes species and genomic analysis of their roles in tidal elemental geochemical cycles.</title>
        <authorList>
            <person name="Ma K."/>
        </authorList>
    </citation>
    <scope>NUCLEOTIDE SEQUENCE [LARGE SCALE GENOMIC DNA]</scope>
    <source>
        <strain evidence="5 6">M17</strain>
    </source>
</reference>
<dbReference type="PANTHER" id="PTHR34218:SF3">
    <property type="entry name" value="ACYL-HOMOSERINE LACTONE ACYLASE PVDQ"/>
    <property type="match status" value="1"/>
</dbReference>
<name>A0ABT3RNH1_9BACT</name>
<organism evidence="5 6">
    <name type="scientific">Mangrovivirga halotolerans</name>
    <dbReference type="NCBI Taxonomy" id="2993936"/>
    <lineage>
        <taxon>Bacteria</taxon>
        <taxon>Pseudomonadati</taxon>
        <taxon>Bacteroidota</taxon>
        <taxon>Cytophagia</taxon>
        <taxon>Cytophagales</taxon>
        <taxon>Mangrovivirgaceae</taxon>
        <taxon>Mangrovivirga</taxon>
    </lineage>
</organism>
<evidence type="ECO:0000256" key="1">
    <source>
        <dbReference type="ARBA" id="ARBA00006586"/>
    </source>
</evidence>
<protein>
    <submittedName>
        <fullName evidence="5">Penicillin acylase family protein</fullName>
    </submittedName>
</protein>
<dbReference type="SUPFAM" id="SSF56235">
    <property type="entry name" value="N-terminal nucleophile aminohydrolases (Ntn hydrolases)"/>
    <property type="match status" value="1"/>
</dbReference>
<dbReference type="InterPro" id="IPR043147">
    <property type="entry name" value="Penicillin_amidase_A-knob"/>
</dbReference>
<dbReference type="Proteomes" id="UP001209885">
    <property type="component" value="Unassembled WGS sequence"/>
</dbReference>
<keyword evidence="3" id="KW-0378">Hydrolase</keyword>
<keyword evidence="6" id="KW-1185">Reference proteome</keyword>
<evidence type="ECO:0000256" key="4">
    <source>
        <dbReference type="ARBA" id="ARBA00023145"/>
    </source>
</evidence>